<keyword evidence="6" id="KW-1185">Reference proteome</keyword>
<keyword evidence="1" id="KW-0805">Transcription regulation</keyword>
<comment type="caution">
    <text evidence="5">The sequence shown here is derived from an EMBL/GenBank/DDBJ whole genome shotgun (WGS) entry which is preliminary data.</text>
</comment>
<proteinExistence type="predicted"/>
<protein>
    <submittedName>
        <fullName evidence="5">Transcriptional regulator</fullName>
    </submittedName>
</protein>
<dbReference type="InterPro" id="IPR036388">
    <property type="entry name" value="WH-like_DNA-bd_sf"/>
</dbReference>
<dbReference type="InterPro" id="IPR011991">
    <property type="entry name" value="ArsR-like_HTH"/>
</dbReference>
<dbReference type="PANTHER" id="PTHR33154">
    <property type="entry name" value="TRANSCRIPTIONAL REGULATOR, ARSR FAMILY"/>
    <property type="match status" value="1"/>
</dbReference>
<keyword evidence="2" id="KW-0238">DNA-binding</keyword>
<gene>
    <name evidence="5" type="ORF">EHYA_10114</name>
</gene>
<dbReference type="AlphaFoldDB" id="A0A401Z664"/>
<dbReference type="GO" id="GO:0003677">
    <property type="term" value="F:DNA binding"/>
    <property type="evidence" value="ECO:0007669"/>
    <property type="project" value="UniProtKB-KW"/>
</dbReference>
<dbReference type="InterPro" id="IPR051081">
    <property type="entry name" value="HTH_MetalResp_TranReg"/>
</dbReference>
<dbReference type="CDD" id="cd00090">
    <property type="entry name" value="HTH_ARSR"/>
    <property type="match status" value="1"/>
</dbReference>
<evidence type="ECO:0000256" key="3">
    <source>
        <dbReference type="ARBA" id="ARBA00023163"/>
    </source>
</evidence>
<reference evidence="5 6" key="1">
    <citation type="submission" date="2018-12" db="EMBL/GenBank/DDBJ databases">
        <title>Draft genome sequence of Embleya hyalina NBRC 13850T.</title>
        <authorList>
            <person name="Komaki H."/>
            <person name="Hosoyama A."/>
            <person name="Kimura A."/>
            <person name="Ichikawa N."/>
            <person name="Tamura T."/>
        </authorList>
    </citation>
    <scope>NUCLEOTIDE SEQUENCE [LARGE SCALE GENOMIC DNA]</scope>
    <source>
        <strain evidence="5 6">NBRC 13850</strain>
    </source>
</reference>
<dbReference type="InterPro" id="IPR036390">
    <property type="entry name" value="WH_DNA-bd_sf"/>
</dbReference>
<dbReference type="Pfam" id="PF12840">
    <property type="entry name" value="HTH_20"/>
    <property type="match status" value="1"/>
</dbReference>
<dbReference type="SUPFAM" id="SSF46785">
    <property type="entry name" value="Winged helix' DNA-binding domain"/>
    <property type="match status" value="1"/>
</dbReference>
<evidence type="ECO:0000256" key="2">
    <source>
        <dbReference type="ARBA" id="ARBA00023125"/>
    </source>
</evidence>
<evidence type="ECO:0000259" key="4">
    <source>
        <dbReference type="PROSITE" id="PS50987"/>
    </source>
</evidence>
<sequence>MPVKRGKEGGHGLRGSGNGARGRLCTRIAYYWRMAALHHPDIDDIELVYVLAALGHPARLQIARALADGVERYCGEIMPDVPKSSMTHHWRALRESGVIRQRRAGRKLYLTLRRDELDALFPGLLDIVLTEPVGTR</sequence>
<name>A0A401Z664_9ACTN</name>
<organism evidence="5 6">
    <name type="scientific">Embleya hyalina</name>
    <dbReference type="NCBI Taxonomy" id="516124"/>
    <lineage>
        <taxon>Bacteria</taxon>
        <taxon>Bacillati</taxon>
        <taxon>Actinomycetota</taxon>
        <taxon>Actinomycetes</taxon>
        <taxon>Kitasatosporales</taxon>
        <taxon>Streptomycetaceae</taxon>
        <taxon>Embleya</taxon>
    </lineage>
</organism>
<keyword evidence="3" id="KW-0804">Transcription</keyword>
<dbReference type="SMART" id="SM00418">
    <property type="entry name" value="HTH_ARSR"/>
    <property type="match status" value="1"/>
</dbReference>
<dbReference type="PROSITE" id="PS50987">
    <property type="entry name" value="HTH_ARSR_2"/>
    <property type="match status" value="1"/>
</dbReference>
<accession>A0A401Z664</accession>
<dbReference type="EMBL" id="BIFH01000061">
    <property type="protein sequence ID" value="GCE02337.1"/>
    <property type="molecule type" value="Genomic_DNA"/>
</dbReference>
<dbReference type="GO" id="GO:0003700">
    <property type="term" value="F:DNA-binding transcription factor activity"/>
    <property type="evidence" value="ECO:0007669"/>
    <property type="project" value="InterPro"/>
</dbReference>
<dbReference type="Proteomes" id="UP000286931">
    <property type="component" value="Unassembled WGS sequence"/>
</dbReference>
<dbReference type="PANTHER" id="PTHR33154:SF12">
    <property type="entry name" value="TRANSCRIPTIONAL REGULATORY PROTEIN"/>
    <property type="match status" value="1"/>
</dbReference>
<dbReference type="Gene3D" id="1.10.10.10">
    <property type="entry name" value="Winged helix-like DNA-binding domain superfamily/Winged helix DNA-binding domain"/>
    <property type="match status" value="1"/>
</dbReference>
<evidence type="ECO:0000313" key="6">
    <source>
        <dbReference type="Proteomes" id="UP000286931"/>
    </source>
</evidence>
<evidence type="ECO:0000313" key="5">
    <source>
        <dbReference type="EMBL" id="GCE02337.1"/>
    </source>
</evidence>
<dbReference type="InterPro" id="IPR001845">
    <property type="entry name" value="HTH_ArsR_DNA-bd_dom"/>
</dbReference>
<feature type="domain" description="HTH arsR-type" evidence="4">
    <location>
        <begin position="39"/>
        <end position="132"/>
    </location>
</feature>
<evidence type="ECO:0000256" key="1">
    <source>
        <dbReference type="ARBA" id="ARBA00023015"/>
    </source>
</evidence>